<evidence type="ECO:0000256" key="6">
    <source>
        <dbReference type="PIRSR" id="PIRSR604254-1"/>
    </source>
</evidence>
<keyword evidence="6" id="KW-0862">Zinc</keyword>
<evidence type="ECO:0000256" key="1">
    <source>
        <dbReference type="ARBA" id="ARBA00004141"/>
    </source>
</evidence>
<feature type="transmembrane region" description="Helical" evidence="7">
    <location>
        <begin position="71"/>
        <end position="89"/>
    </location>
</feature>
<evidence type="ECO:0000256" key="3">
    <source>
        <dbReference type="ARBA" id="ARBA00022692"/>
    </source>
</evidence>
<reference evidence="8" key="2">
    <citation type="journal article" date="2023" name="IMA Fungus">
        <title>Comparative genomic study of the Penicillium genus elucidates a diverse pangenome and 15 lateral gene transfer events.</title>
        <authorList>
            <person name="Petersen C."/>
            <person name="Sorensen T."/>
            <person name="Nielsen M.R."/>
            <person name="Sondergaard T.E."/>
            <person name="Sorensen J.L."/>
            <person name="Fitzpatrick D.A."/>
            <person name="Frisvad J.C."/>
            <person name="Nielsen K.L."/>
        </authorList>
    </citation>
    <scope>NUCLEOTIDE SEQUENCE</scope>
    <source>
        <strain evidence="8">IBT 19713</strain>
    </source>
</reference>
<accession>A0A9W9NST6</accession>
<dbReference type="InterPro" id="IPR004254">
    <property type="entry name" value="AdipoR/HlyIII-related"/>
</dbReference>
<dbReference type="GO" id="GO:0016020">
    <property type="term" value="C:membrane"/>
    <property type="evidence" value="ECO:0007669"/>
    <property type="project" value="UniProtKB-SubCell"/>
</dbReference>
<evidence type="ECO:0000313" key="8">
    <source>
        <dbReference type="EMBL" id="KAJ5225540.1"/>
    </source>
</evidence>
<evidence type="ECO:0000256" key="7">
    <source>
        <dbReference type="SAM" id="Phobius"/>
    </source>
</evidence>
<dbReference type="GeneID" id="83203364"/>
<dbReference type="PANTHER" id="PTHR20855:SF52">
    <property type="entry name" value="ADIPONECTIN RECEPTOR PROTEIN"/>
    <property type="match status" value="1"/>
</dbReference>
<dbReference type="Pfam" id="PF03006">
    <property type="entry name" value="HlyIII"/>
    <property type="match status" value="1"/>
</dbReference>
<dbReference type="AlphaFoldDB" id="A0A9W9NST6"/>
<name>A0A9W9NST6_9EURO</name>
<feature type="transmembrane region" description="Helical" evidence="7">
    <location>
        <begin position="101"/>
        <end position="123"/>
    </location>
</feature>
<comment type="caution">
    <text evidence="8">The sequence shown here is derived from an EMBL/GenBank/DDBJ whole genome shotgun (WGS) entry which is preliminary data.</text>
</comment>
<evidence type="ECO:0000256" key="2">
    <source>
        <dbReference type="ARBA" id="ARBA00007018"/>
    </source>
</evidence>
<keyword evidence="6" id="KW-0479">Metal-binding</keyword>
<comment type="similarity">
    <text evidence="2">Belongs to the ADIPOR family.</text>
</comment>
<keyword evidence="3 7" id="KW-0812">Transmembrane</keyword>
<dbReference type="GO" id="GO:0046872">
    <property type="term" value="F:metal ion binding"/>
    <property type="evidence" value="ECO:0007669"/>
    <property type="project" value="UniProtKB-KW"/>
</dbReference>
<keyword evidence="5 7" id="KW-0472">Membrane</keyword>
<feature type="binding site" evidence="6">
    <location>
        <position position="125"/>
    </location>
    <ligand>
        <name>Zn(2+)</name>
        <dbReference type="ChEBI" id="CHEBI:29105"/>
    </ligand>
</feature>
<sequence>MPHQGTELWPPKDADRLHDPLAQEPQLVSFNEIPEWYSDNEFILHGYRPISNSAPACFHSWGYLHNETANIYSHLIPGLVFLAGEWYLLQYLRVEYPRATVADLMVFAFFVLTTTVCYGLSAMYHTLMNHSVRVNSLWLQVDLIGIVLSTLGNFVSGIYVIFYCEQELKRGYWAMV</sequence>
<feature type="transmembrane region" description="Helical" evidence="7">
    <location>
        <begin position="143"/>
        <end position="164"/>
    </location>
</feature>
<protein>
    <submittedName>
        <fullName evidence="8">Hemolysin-III channel protein Izh2</fullName>
    </submittedName>
</protein>
<organism evidence="8 9">
    <name type="scientific">Penicillium chermesinum</name>
    <dbReference type="NCBI Taxonomy" id="63820"/>
    <lineage>
        <taxon>Eukaryota</taxon>
        <taxon>Fungi</taxon>
        <taxon>Dikarya</taxon>
        <taxon>Ascomycota</taxon>
        <taxon>Pezizomycotina</taxon>
        <taxon>Eurotiomycetes</taxon>
        <taxon>Eurotiomycetidae</taxon>
        <taxon>Eurotiales</taxon>
        <taxon>Aspergillaceae</taxon>
        <taxon>Penicillium</taxon>
    </lineage>
</organism>
<evidence type="ECO:0000256" key="4">
    <source>
        <dbReference type="ARBA" id="ARBA00022989"/>
    </source>
</evidence>
<dbReference type="PANTHER" id="PTHR20855">
    <property type="entry name" value="ADIPOR/PROGESTIN RECEPTOR-RELATED"/>
    <property type="match status" value="1"/>
</dbReference>
<keyword evidence="4 7" id="KW-1133">Transmembrane helix</keyword>
<dbReference type="EMBL" id="JAPQKS010000005">
    <property type="protein sequence ID" value="KAJ5225540.1"/>
    <property type="molecule type" value="Genomic_DNA"/>
</dbReference>
<dbReference type="RefSeq" id="XP_058328951.1">
    <property type="nucleotide sequence ID" value="XM_058476061.1"/>
</dbReference>
<dbReference type="Proteomes" id="UP001150941">
    <property type="component" value="Unassembled WGS sequence"/>
</dbReference>
<evidence type="ECO:0000256" key="5">
    <source>
        <dbReference type="ARBA" id="ARBA00023136"/>
    </source>
</evidence>
<evidence type="ECO:0000313" key="9">
    <source>
        <dbReference type="Proteomes" id="UP001150941"/>
    </source>
</evidence>
<reference evidence="8" key="1">
    <citation type="submission" date="2022-11" db="EMBL/GenBank/DDBJ databases">
        <authorList>
            <person name="Petersen C."/>
        </authorList>
    </citation>
    <scope>NUCLEOTIDE SEQUENCE</scope>
    <source>
        <strain evidence="8">IBT 19713</strain>
    </source>
</reference>
<dbReference type="GO" id="GO:0006882">
    <property type="term" value="P:intracellular zinc ion homeostasis"/>
    <property type="evidence" value="ECO:0007669"/>
    <property type="project" value="TreeGrafter"/>
</dbReference>
<proteinExistence type="inferred from homology"/>
<dbReference type="GO" id="GO:0038023">
    <property type="term" value="F:signaling receptor activity"/>
    <property type="evidence" value="ECO:0007669"/>
    <property type="project" value="TreeGrafter"/>
</dbReference>
<gene>
    <name evidence="8" type="ORF">N7468_006765</name>
</gene>
<keyword evidence="9" id="KW-1185">Reference proteome</keyword>
<dbReference type="OrthoDB" id="529367at2759"/>
<comment type="subcellular location">
    <subcellularLocation>
        <location evidence="1">Membrane</location>
        <topology evidence="1">Multi-pass membrane protein</topology>
    </subcellularLocation>
</comment>